<name>N1PES8_DOTSN</name>
<reference evidence="2 3" key="2">
    <citation type="journal article" date="2012" name="PLoS Pathog.">
        <title>Diverse lifestyles and strategies of plant pathogenesis encoded in the genomes of eighteen Dothideomycetes fungi.</title>
        <authorList>
            <person name="Ohm R.A."/>
            <person name="Feau N."/>
            <person name="Henrissat B."/>
            <person name="Schoch C.L."/>
            <person name="Horwitz B.A."/>
            <person name="Barry K.W."/>
            <person name="Condon B.J."/>
            <person name="Copeland A.C."/>
            <person name="Dhillon B."/>
            <person name="Glaser F."/>
            <person name="Hesse C.N."/>
            <person name="Kosti I."/>
            <person name="LaButti K."/>
            <person name="Lindquist E.A."/>
            <person name="Lucas S."/>
            <person name="Salamov A.A."/>
            <person name="Bradshaw R.E."/>
            <person name="Ciuffetti L."/>
            <person name="Hamelin R.C."/>
            <person name="Kema G.H.J."/>
            <person name="Lawrence C."/>
            <person name="Scott J.A."/>
            <person name="Spatafora J.W."/>
            <person name="Turgeon B.G."/>
            <person name="de Wit P.J.G.M."/>
            <person name="Zhong S."/>
            <person name="Goodwin S.B."/>
            <person name="Grigoriev I.V."/>
        </authorList>
    </citation>
    <scope>NUCLEOTIDE SEQUENCE [LARGE SCALE GENOMIC DNA]</scope>
    <source>
        <strain evidence="3">NZE10 / CBS 128990</strain>
    </source>
</reference>
<evidence type="ECO:0000313" key="3">
    <source>
        <dbReference type="Proteomes" id="UP000016933"/>
    </source>
</evidence>
<dbReference type="OrthoDB" id="2580841at2759"/>
<dbReference type="Proteomes" id="UP000016933">
    <property type="component" value="Unassembled WGS sequence"/>
</dbReference>
<dbReference type="STRING" id="675120.N1PES8"/>
<dbReference type="InterPro" id="IPR019268">
    <property type="entry name" value="DUF2278"/>
</dbReference>
<keyword evidence="3" id="KW-1185">Reference proteome</keyword>
<sequence>MSKAYGVWVANPVSYDAQTPRQDSKSPHIILKFNDGSSSGEADINVKSTDKDTRLVYWVNRQFSHPIIDSLANLDLGLQTIVGSDGSSDIALDFQRTQPALLDINQGEVLPAYAQGPNNDILDELEPILTQAIQEKATIYLFGQSYHDSDGKSGIHDIHMNQGNGGGYSNKIYSDGSFMVKFNDGHWEAVFLAFASQSLPTDDRGDPTANAETFEQRLGSSS</sequence>
<dbReference type="AlphaFoldDB" id="N1PES8"/>
<accession>N1PES8</accession>
<organism evidence="2 3">
    <name type="scientific">Dothistroma septosporum (strain NZE10 / CBS 128990)</name>
    <name type="common">Red band needle blight fungus</name>
    <name type="synonym">Mycosphaerella pini</name>
    <dbReference type="NCBI Taxonomy" id="675120"/>
    <lineage>
        <taxon>Eukaryota</taxon>
        <taxon>Fungi</taxon>
        <taxon>Dikarya</taxon>
        <taxon>Ascomycota</taxon>
        <taxon>Pezizomycotina</taxon>
        <taxon>Dothideomycetes</taxon>
        <taxon>Dothideomycetidae</taxon>
        <taxon>Mycosphaerellales</taxon>
        <taxon>Mycosphaerellaceae</taxon>
        <taxon>Dothistroma</taxon>
    </lineage>
</organism>
<dbReference type="OMA" id="GILIHFE"/>
<dbReference type="Pfam" id="PF10042">
    <property type="entry name" value="DUF2278"/>
    <property type="match status" value="1"/>
</dbReference>
<dbReference type="EMBL" id="KB446543">
    <property type="protein sequence ID" value="EME40872.1"/>
    <property type="molecule type" value="Genomic_DNA"/>
</dbReference>
<reference evidence="3" key="1">
    <citation type="journal article" date="2012" name="PLoS Genet.">
        <title>The genomes of the fungal plant pathogens Cladosporium fulvum and Dothistroma septosporum reveal adaptation to different hosts and lifestyles but also signatures of common ancestry.</title>
        <authorList>
            <person name="de Wit P.J.G.M."/>
            <person name="van der Burgt A."/>
            <person name="Oekmen B."/>
            <person name="Stergiopoulos I."/>
            <person name="Abd-Elsalam K.A."/>
            <person name="Aerts A.L."/>
            <person name="Bahkali A.H."/>
            <person name="Beenen H.G."/>
            <person name="Chettri P."/>
            <person name="Cox M.P."/>
            <person name="Datema E."/>
            <person name="de Vries R.P."/>
            <person name="Dhillon B."/>
            <person name="Ganley A.R."/>
            <person name="Griffiths S.A."/>
            <person name="Guo Y."/>
            <person name="Hamelin R.C."/>
            <person name="Henrissat B."/>
            <person name="Kabir M.S."/>
            <person name="Jashni M.K."/>
            <person name="Kema G."/>
            <person name="Klaubauf S."/>
            <person name="Lapidus A."/>
            <person name="Levasseur A."/>
            <person name="Lindquist E."/>
            <person name="Mehrabi R."/>
            <person name="Ohm R.A."/>
            <person name="Owen T.J."/>
            <person name="Salamov A."/>
            <person name="Schwelm A."/>
            <person name="Schijlen E."/>
            <person name="Sun H."/>
            <person name="van den Burg H.A."/>
            <person name="van Ham R.C.H.J."/>
            <person name="Zhang S."/>
            <person name="Goodwin S.B."/>
            <person name="Grigoriev I.V."/>
            <person name="Collemare J."/>
            <person name="Bradshaw R.E."/>
        </authorList>
    </citation>
    <scope>NUCLEOTIDE SEQUENCE [LARGE SCALE GENOMIC DNA]</scope>
    <source>
        <strain evidence="3">NZE10 / CBS 128990</strain>
    </source>
</reference>
<evidence type="ECO:0000256" key="1">
    <source>
        <dbReference type="SAM" id="MobiDB-lite"/>
    </source>
</evidence>
<evidence type="ECO:0008006" key="4">
    <source>
        <dbReference type="Google" id="ProtNLM"/>
    </source>
</evidence>
<feature type="compositionally biased region" description="Polar residues" evidence="1">
    <location>
        <begin position="210"/>
        <end position="222"/>
    </location>
</feature>
<feature type="region of interest" description="Disordered" evidence="1">
    <location>
        <begin position="201"/>
        <end position="222"/>
    </location>
</feature>
<dbReference type="eggNOG" id="ENOG502SMSB">
    <property type="taxonomic scope" value="Eukaryota"/>
</dbReference>
<gene>
    <name evidence="2" type="ORF">DOTSEDRAFT_74431</name>
</gene>
<protein>
    <recommendedName>
        <fullName evidence="4">DUF2278 family protein</fullName>
    </recommendedName>
</protein>
<proteinExistence type="predicted"/>
<dbReference type="HOGENOM" id="CLU_078994_1_0_1"/>
<evidence type="ECO:0000313" key="2">
    <source>
        <dbReference type="EMBL" id="EME40872.1"/>
    </source>
</evidence>